<accession>D2V278</accession>
<reference evidence="1 2" key="1">
    <citation type="journal article" date="2010" name="Cell">
        <title>The genome of Naegleria gruberi illuminates early eukaryotic versatility.</title>
        <authorList>
            <person name="Fritz-Laylin L.K."/>
            <person name="Prochnik S.E."/>
            <person name="Ginger M.L."/>
            <person name="Dacks J.B."/>
            <person name="Carpenter M.L."/>
            <person name="Field M.C."/>
            <person name="Kuo A."/>
            <person name="Paredez A."/>
            <person name="Chapman J."/>
            <person name="Pham J."/>
            <person name="Shu S."/>
            <person name="Neupane R."/>
            <person name="Cipriano M."/>
            <person name="Mancuso J."/>
            <person name="Tu H."/>
            <person name="Salamov A."/>
            <person name="Lindquist E."/>
            <person name="Shapiro H."/>
            <person name="Lucas S."/>
            <person name="Grigoriev I.V."/>
            <person name="Cande W.Z."/>
            <person name="Fulton C."/>
            <person name="Rokhsar D.S."/>
            <person name="Dawson S.C."/>
        </authorList>
    </citation>
    <scope>NUCLEOTIDE SEQUENCE [LARGE SCALE GENOMIC DNA]</scope>
    <source>
        <strain evidence="1 2">NEG-M</strain>
    </source>
</reference>
<name>D2V278_NAEGR</name>
<dbReference type="GeneID" id="8862377"/>
<evidence type="ECO:0000313" key="2">
    <source>
        <dbReference type="Proteomes" id="UP000006671"/>
    </source>
</evidence>
<dbReference type="AlphaFoldDB" id="D2V278"/>
<gene>
    <name evidence="1" type="ORF">NAEGRDRAFT_56885</name>
</gene>
<proteinExistence type="predicted"/>
<dbReference type="KEGG" id="ngr:NAEGRDRAFT_56885"/>
<evidence type="ECO:0000313" key="1">
    <source>
        <dbReference type="EMBL" id="EFC49006.1"/>
    </source>
</evidence>
<dbReference type="eggNOG" id="ENOG502SVCU">
    <property type="taxonomic scope" value="Eukaryota"/>
</dbReference>
<dbReference type="RefSeq" id="XP_002681750.1">
    <property type="nucleotide sequence ID" value="XM_002681704.1"/>
</dbReference>
<dbReference type="EMBL" id="GG738849">
    <property type="protein sequence ID" value="EFC49006.1"/>
    <property type="molecule type" value="Genomic_DNA"/>
</dbReference>
<dbReference type="VEuPathDB" id="AmoebaDB:NAEGRDRAFT_56885"/>
<protein>
    <submittedName>
        <fullName evidence="1">Uncharacterized protein</fullName>
    </submittedName>
</protein>
<dbReference type="InParanoid" id="D2V278"/>
<dbReference type="Proteomes" id="UP000006671">
    <property type="component" value="Unassembled WGS sequence"/>
</dbReference>
<organism evidence="2">
    <name type="scientific">Naegleria gruberi</name>
    <name type="common">Amoeba</name>
    <dbReference type="NCBI Taxonomy" id="5762"/>
    <lineage>
        <taxon>Eukaryota</taxon>
        <taxon>Discoba</taxon>
        <taxon>Heterolobosea</taxon>
        <taxon>Tetramitia</taxon>
        <taxon>Eutetramitia</taxon>
        <taxon>Vahlkampfiidae</taxon>
        <taxon>Naegleria</taxon>
    </lineage>
</organism>
<keyword evidence="2" id="KW-1185">Reference proteome</keyword>
<sequence>MITMTFGSPTFTVPQQMVNVWKRLWIEEPIGHIVDNTTIVFNIQTNSMYCDIRIPITRPNYLNQKSSLSQYSWDELLQLANQKSFAGFAHANQSAWICQWDRKIDFQPFTGSYDIGHVDTESRKPLMVEEGINGDDYREIWQPAFVSNVNPSYISLELEREVENNVVNRFAKGFMVVNGDYFIYQVDKREFPLPQADSLLDLIKSQNYSRVQVEEIIGKYMSSFGIRQSSGVWQVLHSLFPFNENKELEGKFVLHTPSNQVIQSISDKGILRFWKINEMTYNPFQ</sequence>
<dbReference type="OrthoDB" id="40547at2759"/>